<accession>A0ABS9X589</accession>
<proteinExistence type="predicted"/>
<dbReference type="InterPro" id="IPR009959">
    <property type="entry name" value="Cyclase_SnoaL-like"/>
</dbReference>
<comment type="caution">
    <text evidence="1">The sequence shown here is derived from an EMBL/GenBank/DDBJ whole genome shotgun (WGS) entry which is preliminary data.</text>
</comment>
<name>A0ABS9X589_9GAMM</name>
<dbReference type="Proteomes" id="UP001139646">
    <property type="component" value="Unassembled WGS sequence"/>
</dbReference>
<sequence length="286" mass="32317">MVQNTLKTIAAFPDRSLIGENVIWKEEEDQTYYSSHLITSIMTNTGNSDFGLATNKTGRVTTIADCVCFENKIIKEWLVRDNSFLISQLGLDLIDAAIHFSAITPNDTFNEWYNSEYNRVLEAKHRTKLSFTESSWTTESFVHAWAQTIFNQKQFSTLTDFYHVAAAHQWPGGRQSTGLAQISGTLIQWLAQCPDAKMTIDHIGVTGFDDDTIDIAIRWSVAGTFNPHIDRLSSLKGNRFFVLGCTHMRVRNQKIIKEVTVFDEISLYANMIRESGHSLPLLAQGV</sequence>
<keyword evidence="2" id="KW-1185">Reference proteome</keyword>
<evidence type="ECO:0000313" key="1">
    <source>
        <dbReference type="EMBL" id="MCI2285415.1"/>
    </source>
</evidence>
<dbReference type="Pfam" id="PF07366">
    <property type="entry name" value="SnoaL"/>
    <property type="match status" value="1"/>
</dbReference>
<evidence type="ECO:0000313" key="2">
    <source>
        <dbReference type="Proteomes" id="UP001139646"/>
    </source>
</evidence>
<dbReference type="EMBL" id="JAKKSL010000005">
    <property type="protein sequence ID" value="MCI2285415.1"/>
    <property type="molecule type" value="Genomic_DNA"/>
</dbReference>
<organism evidence="1 2">
    <name type="scientific">Colwellia maritima</name>
    <dbReference type="NCBI Taxonomy" id="2912588"/>
    <lineage>
        <taxon>Bacteria</taxon>
        <taxon>Pseudomonadati</taxon>
        <taxon>Pseudomonadota</taxon>
        <taxon>Gammaproteobacteria</taxon>
        <taxon>Alteromonadales</taxon>
        <taxon>Colwelliaceae</taxon>
        <taxon>Colwellia</taxon>
    </lineage>
</organism>
<reference evidence="1" key="1">
    <citation type="submission" date="2022-01" db="EMBL/GenBank/DDBJ databases">
        <title>Colwellia maritima, isolated from seawater.</title>
        <authorList>
            <person name="Kristyanto S."/>
            <person name="Jung J."/>
            <person name="Jeon C.O."/>
        </authorList>
    </citation>
    <scope>NUCLEOTIDE SEQUENCE</scope>
    <source>
        <strain evidence="1">MSW7</strain>
    </source>
</reference>
<dbReference type="Gene3D" id="3.10.450.50">
    <property type="match status" value="2"/>
</dbReference>
<protein>
    <submittedName>
        <fullName evidence="1">Nuclear transport factor 2 family protein</fullName>
    </submittedName>
</protein>
<dbReference type="RefSeq" id="WP_242288298.1">
    <property type="nucleotide sequence ID" value="NZ_JAKKSL010000005.1"/>
</dbReference>
<gene>
    <name evidence="1" type="ORF">L3081_21050</name>
</gene>
<dbReference type="SUPFAM" id="SSF54427">
    <property type="entry name" value="NTF2-like"/>
    <property type="match status" value="2"/>
</dbReference>
<dbReference type="InterPro" id="IPR032710">
    <property type="entry name" value="NTF2-like_dom_sf"/>
</dbReference>